<dbReference type="RefSeq" id="XP_064719673.1">
    <property type="nucleotide sequence ID" value="XM_064863601.1"/>
</dbReference>
<proteinExistence type="predicted"/>
<name>A0ABZ2AQA2_9TREE</name>
<dbReference type="GeneID" id="89988504"/>
<organism evidence="1 2">
    <name type="scientific">Cryptococcus decagattii</name>
    <dbReference type="NCBI Taxonomy" id="1859122"/>
    <lineage>
        <taxon>Eukaryota</taxon>
        <taxon>Fungi</taxon>
        <taxon>Dikarya</taxon>
        <taxon>Basidiomycota</taxon>
        <taxon>Agaricomycotina</taxon>
        <taxon>Tremellomycetes</taxon>
        <taxon>Tremellales</taxon>
        <taxon>Cryptococcaceae</taxon>
        <taxon>Cryptococcus</taxon>
        <taxon>Cryptococcus gattii species complex</taxon>
    </lineage>
</organism>
<keyword evidence="2" id="KW-1185">Reference proteome</keyword>
<dbReference type="Proteomes" id="UP001432216">
    <property type="component" value="Chromosome 3"/>
</dbReference>
<evidence type="ECO:0000313" key="1">
    <source>
        <dbReference type="EMBL" id="WVO20434.1"/>
    </source>
</evidence>
<reference evidence="1 2" key="1">
    <citation type="submission" date="2024-01" db="EMBL/GenBank/DDBJ databases">
        <title>Comparative genomics of Cryptococcus and Kwoniella reveals pathogenesis evolution and contrasting modes of karyotype evolution via chromosome fusion or intercentromeric recombination.</title>
        <authorList>
            <person name="Coelho M.A."/>
            <person name="David-Palma M."/>
            <person name="Shea T."/>
            <person name="Bowers K."/>
            <person name="McGinley-Smith S."/>
            <person name="Mohammad A.W."/>
            <person name="Gnirke A."/>
            <person name="Yurkov A.M."/>
            <person name="Nowrousian M."/>
            <person name="Sun S."/>
            <person name="Cuomo C.A."/>
            <person name="Heitman J."/>
        </authorList>
    </citation>
    <scope>NUCLEOTIDE SEQUENCE [LARGE SCALE GENOMIC DNA]</scope>
    <source>
        <strain evidence="1 2">7685027</strain>
    </source>
</reference>
<sequence length="80" mass="8928">MRSAGRWEKYFEQKTKKKKQVSASTAIFSAAVKPWETYSIAKHRANLPPPTLAIRASAYDNEMPGRSVDQTTGSHLIFSG</sequence>
<gene>
    <name evidence="1" type="ORF">IAS62_001730</name>
</gene>
<accession>A0ABZ2AQA2</accession>
<protein>
    <submittedName>
        <fullName evidence="1">Uncharacterized protein</fullName>
    </submittedName>
</protein>
<evidence type="ECO:0000313" key="2">
    <source>
        <dbReference type="Proteomes" id="UP001432216"/>
    </source>
</evidence>
<dbReference type="EMBL" id="CP143808">
    <property type="protein sequence ID" value="WVO20434.1"/>
    <property type="molecule type" value="Genomic_DNA"/>
</dbReference>